<evidence type="ECO:0000313" key="3">
    <source>
        <dbReference type="EMBL" id="PNY17896.1"/>
    </source>
</evidence>
<dbReference type="GO" id="GO:0005634">
    <property type="term" value="C:nucleus"/>
    <property type="evidence" value="ECO:0007669"/>
    <property type="project" value="UniProtKB-SubCell"/>
</dbReference>
<dbReference type="Proteomes" id="UP000236291">
    <property type="component" value="Unassembled WGS sequence"/>
</dbReference>
<comment type="similarity">
    <text evidence="1">Belongs to the MET18/MMS19 family.</text>
</comment>
<proteinExistence type="inferred from homology"/>
<keyword evidence="1" id="KW-0539">Nucleus</keyword>
<accession>A0A2K3PRI2</accession>
<dbReference type="STRING" id="57577.A0A2K3PRI2"/>
<feature type="domain" description="MMS19 C-terminal" evidence="2">
    <location>
        <begin position="123"/>
        <end position="169"/>
    </location>
</feature>
<reference evidence="3 4" key="2">
    <citation type="journal article" date="2017" name="Front. Plant Sci.">
        <title>Gene Classification and Mining of Molecular Markers Useful in Red Clover (Trifolium pratense) Breeding.</title>
        <authorList>
            <person name="Istvanek J."/>
            <person name="Dluhosova J."/>
            <person name="Dluhos P."/>
            <person name="Patkova L."/>
            <person name="Nedelnik J."/>
            <person name="Repkova J."/>
        </authorList>
    </citation>
    <scope>NUCLEOTIDE SEQUENCE [LARGE SCALE GENOMIC DNA]</scope>
    <source>
        <strain evidence="4">cv. Tatra</strain>
        <tissue evidence="3">Young leaves</tissue>
    </source>
</reference>
<name>A0A2K3PRI2_TRIPR</name>
<dbReference type="GO" id="GO:0051604">
    <property type="term" value="P:protein maturation"/>
    <property type="evidence" value="ECO:0007669"/>
    <property type="project" value="UniProtKB-UniRule"/>
</dbReference>
<comment type="caution">
    <text evidence="3">The sequence shown here is derived from an EMBL/GenBank/DDBJ whole genome shotgun (WGS) entry which is preliminary data.</text>
</comment>
<dbReference type="PANTHER" id="PTHR12891:SF0">
    <property type="entry name" value="MMS19 NUCLEOTIDE EXCISION REPAIR PROTEIN HOMOLOG"/>
    <property type="match status" value="1"/>
</dbReference>
<dbReference type="GO" id="GO:0016226">
    <property type="term" value="P:iron-sulfur cluster assembly"/>
    <property type="evidence" value="ECO:0007669"/>
    <property type="project" value="UniProtKB-UniRule"/>
</dbReference>
<evidence type="ECO:0000313" key="4">
    <source>
        <dbReference type="Proteomes" id="UP000236291"/>
    </source>
</evidence>
<keyword evidence="1" id="KW-0227">DNA damage</keyword>
<dbReference type="GO" id="GO:0097361">
    <property type="term" value="C:cytosolic [4Fe-4S] assembly targeting complex"/>
    <property type="evidence" value="ECO:0007669"/>
    <property type="project" value="UniProtKB-UniRule"/>
</dbReference>
<organism evidence="3 4">
    <name type="scientific">Trifolium pratense</name>
    <name type="common">Red clover</name>
    <dbReference type="NCBI Taxonomy" id="57577"/>
    <lineage>
        <taxon>Eukaryota</taxon>
        <taxon>Viridiplantae</taxon>
        <taxon>Streptophyta</taxon>
        <taxon>Embryophyta</taxon>
        <taxon>Tracheophyta</taxon>
        <taxon>Spermatophyta</taxon>
        <taxon>Magnoliopsida</taxon>
        <taxon>eudicotyledons</taxon>
        <taxon>Gunneridae</taxon>
        <taxon>Pentapetalae</taxon>
        <taxon>rosids</taxon>
        <taxon>fabids</taxon>
        <taxon>Fabales</taxon>
        <taxon>Fabaceae</taxon>
        <taxon>Papilionoideae</taxon>
        <taxon>50 kb inversion clade</taxon>
        <taxon>NPAAA clade</taxon>
        <taxon>Hologalegina</taxon>
        <taxon>IRL clade</taxon>
        <taxon>Trifolieae</taxon>
        <taxon>Trifolium</taxon>
    </lineage>
</organism>
<gene>
    <name evidence="3" type="ORF">L195_g014651</name>
</gene>
<keyword evidence="1" id="KW-0234">DNA repair</keyword>
<comment type="function">
    <text evidence="1">Key component of the cytosolic iron-sulfur protein assembly (CIA) complex, a multiprotein complex that mediates the incorporation of iron-sulfur cluster into apoproteins specifically involved in DNA metabolism and genomic integrity. In the CIA complex, MMS19 acts as an adapter between early-acting CIA components and a subset of cellular target iron-sulfur proteins.</text>
</comment>
<dbReference type="EMBL" id="ASHM01009769">
    <property type="protein sequence ID" value="PNY17896.1"/>
    <property type="molecule type" value="Genomic_DNA"/>
</dbReference>
<comment type="subcellular location">
    <subcellularLocation>
        <location evidence="1">Nucleus</location>
    </subcellularLocation>
</comment>
<dbReference type="InterPro" id="IPR024687">
    <property type="entry name" value="MMS19_C"/>
</dbReference>
<dbReference type="PANTHER" id="PTHR12891">
    <property type="entry name" value="DNA REPAIR/TRANSCRIPTION PROTEIN MET18/MMS19"/>
    <property type="match status" value="1"/>
</dbReference>
<protein>
    <recommendedName>
        <fullName evidence="1">MMS19 nucleotide excision repair protein</fullName>
    </recommendedName>
</protein>
<evidence type="ECO:0000259" key="2">
    <source>
        <dbReference type="Pfam" id="PF12460"/>
    </source>
</evidence>
<sequence length="179" mass="20470">MSYRSFVVDKTMELLSLHDIALPFSLKVEALSDIGMTGMKNMLTILQGLEGTVFANLSEVRRNLMSSEIAVQLLECYSCKLTSIIASNQCHLWTLMDWKRKRSLPLIEGSHENNEEQKWDPLSRKCAAEAFHVLMSDAEVCLNKTFHATIQPLYKQRFFSSMMPIFQQLISRSDSSLSR</sequence>
<reference evidence="3 4" key="1">
    <citation type="journal article" date="2014" name="Am. J. Bot.">
        <title>Genome assembly and annotation for red clover (Trifolium pratense; Fabaceae).</title>
        <authorList>
            <person name="Istvanek J."/>
            <person name="Jaros M."/>
            <person name="Krenek A."/>
            <person name="Repkova J."/>
        </authorList>
    </citation>
    <scope>NUCLEOTIDE SEQUENCE [LARGE SCALE GENOMIC DNA]</scope>
    <source>
        <strain evidence="4">cv. Tatra</strain>
        <tissue evidence="3">Young leaves</tissue>
    </source>
</reference>
<dbReference type="Pfam" id="PF12460">
    <property type="entry name" value="MMS19_C"/>
    <property type="match status" value="1"/>
</dbReference>
<dbReference type="GO" id="GO:0006281">
    <property type="term" value="P:DNA repair"/>
    <property type="evidence" value="ECO:0007669"/>
    <property type="project" value="UniProtKB-UniRule"/>
</dbReference>
<dbReference type="InterPro" id="IPR039920">
    <property type="entry name" value="MMS19"/>
</dbReference>
<evidence type="ECO:0000256" key="1">
    <source>
        <dbReference type="RuleBase" id="RU367072"/>
    </source>
</evidence>
<dbReference type="AlphaFoldDB" id="A0A2K3PRI2"/>